<feature type="region of interest" description="Disordered" evidence="1">
    <location>
        <begin position="1"/>
        <end position="66"/>
    </location>
</feature>
<feature type="region of interest" description="Disordered" evidence="1">
    <location>
        <begin position="172"/>
        <end position="196"/>
    </location>
</feature>
<evidence type="ECO:0000313" key="2">
    <source>
        <dbReference type="EMBL" id="KAF1940393.1"/>
    </source>
</evidence>
<organism evidence="2 3">
    <name type="scientific">Clathrospora elynae</name>
    <dbReference type="NCBI Taxonomy" id="706981"/>
    <lineage>
        <taxon>Eukaryota</taxon>
        <taxon>Fungi</taxon>
        <taxon>Dikarya</taxon>
        <taxon>Ascomycota</taxon>
        <taxon>Pezizomycotina</taxon>
        <taxon>Dothideomycetes</taxon>
        <taxon>Pleosporomycetidae</taxon>
        <taxon>Pleosporales</taxon>
        <taxon>Diademaceae</taxon>
        <taxon>Clathrospora</taxon>
    </lineage>
</organism>
<reference evidence="2" key="1">
    <citation type="journal article" date="2020" name="Stud. Mycol.">
        <title>101 Dothideomycetes genomes: a test case for predicting lifestyles and emergence of pathogens.</title>
        <authorList>
            <person name="Haridas S."/>
            <person name="Albert R."/>
            <person name="Binder M."/>
            <person name="Bloem J."/>
            <person name="Labutti K."/>
            <person name="Salamov A."/>
            <person name="Andreopoulos B."/>
            <person name="Baker S."/>
            <person name="Barry K."/>
            <person name="Bills G."/>
            <person name="Bluhm B."/>
            <person name="Cannon C."/>
            <person name="Castanera R."/>
            <person name="Culley D."/>
            <person name="Daum C."/>
            <person name="Ezra D."/>
            <person name="Gonzalez J."/>
            <person name="Henrissat B."/>
            <person name="Kuo A."/>
            <person name="Liang C."/>
            <person name="Lipzen A."/>
            <person name="Lutzoni F."/>
            <person name="Magnuson J."/>
            <person name="Mondo S."/>
            <person name="Nolan M."/>
            <person name="Ohm R."/>
            <person name="Pangilinan J."/>
            <person name="Park H.-J."/>
            <person name="Ramirez L."/>
            <person name="Alfaro M."/>
            <person name="Sun H."/>
            <person name="Tritt A."/>
            <person name="Yoshinaga Y."/>
            <person name="Zwiers L.-H."/>
            <person name="Turgeon B."/>
            <person name="Goodwin S."/>
            <person name="Spatafora J."/>
            <person name="Crous P."/>
            <person name="Grigoriev I."/>
        </authorList>
    </citation>
    <scope>NUCLEOTIDE SEQUENCE</scope>
    <source>
        <strain evidence="2">CBS 161.51</strain>
    </source>
</reference>
<sequence length="312" mass="35487">MQNNGAPLKRKSSDAQQARRPRARHSNQIPVEEQRVIDFRSPRTAQPQRSSPYQHSPAYQNRQSQPRLFRSYIDLTQEEAIVRKQIDCPPQQHYGQPPTQPRSQVGRPLTQWEALQAIIRARQQPVGHYPSQGASYPVQNVPPFQNQHRQGGQYSMPLRLPSGYTEVRQQLARPVLPQPPIRTIDDGRPRQQRERELSWEEIEQVLDEWSERIVPPSMPDGISDQFRQGHSSRQDSPLKPENANPSPPTPTPTPAPAAAPPPGLPLDLTQPHIVNDLIRQTNETGLIYNDMDAFGQAWMDSMMREPKTSSSA</sequence>
<protein>
    <submittedName>
        <fullName evidence="2">Uncharacterized protein</fullName>
    </submittedName>
</protein>
<proteinExistence type="predicted"/>
<feature type="compositionally biased region" description="Basic and acidic residues" evidence="1">
    <location>
        <begin position="183"/>
        <end position="196"/>
    </location>
</feature>
<dbReference type="AlphaFoldDB" id="A0A6A5SJS5"/>
<feature type="compositionally biased region" description="Polar residues" evidence="1">
    <location>
        <begin position="43"/>
        <end position="66"/>
    </location>
</feature>
<name>A0A6A5SJS5_9PLEO</name>
<evidence type="ECO:0000256" key="1">
    <source>
        <dbReference type="SAM" id="MobiDB-lite"/>
    </source>
</evidence>
<dbReference type="Proteomes" id="UP000800038">
    <property type="component" value="Unassembled WGS sequence"/>
</dbReference>
<evidence type="ECO:0000313" key="3">
    <source>
        <dbReference type="Proteomes" id="UP000800038"/>
    </source>
</evidence>
<feature type="region of interest" description="Disordered" evidence="1">
    <location>
        <begin position="210"/>
        <end position="269"/>
    </location>
</feature>
<feature type="compositionally biased region" description="Pro residues" evidence="1">
    <location>
        <begin position="245"/>
        <end position="264"/>
    </location>
</feature>
<feature type="compositionally biased region" description="Basic and acidic residues" evidence="1">
    <location>
        <begin position="32"/>
        <end position="41"/>
    </location>
</feature>
<keyword evidence="3" id="KW-1185">Reference proteome</keyword>
<gene>
    <name evidence="2" type="ORF">EJ02DRAFT_495031</name>
</gene>
<dbReference type="EMBL" id="ML976064">
    <property type="protein sequence ID" value="KAF1940393.1"/>
    <property type="molecule type" value="Genomic_DNA"/>
</dbReference>
<accession>A0A6A5SJS5</accession>